<sequence length="79" mass="9082">MGRRYEIGCAFDAAVKIEANGRRTVTTDDFVAQLKKVNYEWSCREANQWIEMSVSTFRDVSKTEGENRTFMLFNPNGGH</sequence>
<name>A0ABY6JHZ4_9ENTR</name>
<protein>
    <submittedName>
        <fullName evidence="2">DNA polymerase V</fullName>
    </submittedName>
</protein>
<evidence type="ECO:0000313" key="1">
    <source>
        <dbReference type="EMBL" id="UYU30260.1"/>
    </source>
</evidence>
<keyword evidence="3" id="KW-1185">Reference proteome</keyword>
<evidence type="ECO:0000313" key="3">
    <source>
        <dbReference type="Proteomes" id="UP001156318"/>
    </source>
</evidence>
<organism evidence="2 3">
    <name type="scientific">Siccibacter colletis</name>
    <dbReference type="NCBI Taxonomy" id="1505757"/>
    <lineage>
        <taxon>Bacteria</taxon>
        <taxon>Pseudomonadati</taxon>
        <taxon>Pseudomonadota</taxon>
        <taxon>Gammaproteobacteria</taxon>
        <taxon>Enterobacterales</taxon>
        <taxon>Enterobacteriaceae</taxon>
        <taxon>Siccibacter</taxon>
    </lineage>
</organism>
<dbReference type="EMBL" id="CP074352">
    <property type="protein sequence ID" value="UYU30260.1"/>
    <property type="molecule type" value="Genomic_DNA"/>
</dbReference>
<dbReference type="RefSeq" id="WP_264384078.1">
    <property type="nucleotide sequence ID" value="NZ_CP074352.1"/>
</dbReference>
<dbReference type="EMBL" id="CP074352">
    <property type="protein sequence ID" value="UYU33242.1"/>
    <property type="molecule type" value="Genomic_DNA"/>
</dbReference>
<gene>
    <name evidence="2" type="ORF">KFZ77_06955</name>
    <name evidence="1" type="ORF">KFZ77_10115</name>
</gene>
<evidence type="ECO:0000313" key="2">
    <source>
        <dbReference type="EMBL" id="UYU33242.1"/>
    </source>
</evidence>
<accession>A0ABY6JHZ4</accession>
<proteinExistence type="predicted"/>
<dbReference type="Proteomes" id="UP001156318">
    <property type="component" value="Chromosome"/>
</dbReference>
<reference evidence="2 3" key="1">
    <citation type="submission" date="2021-05" db="EMBL/GenBank/DDBJ databases">
        <title>Isolation, identification, and the growth promoting effects of Pantoea dispersa strain YSD J2 from the aboveground leaves of Cyperus esculentus L.Var. Sativus.</title>
        <authorList>
            <person name="Wang S."/>
            <person name="Tang X.M."/>
            <person name="Huang Y.N."/>
        </authorList>
    </citation>
    <scope>NUCLEOTIDE SEQUENCE [LARGE SCALE GENOMIC DNA]</scope>
    <source>
        <strain evidence="3">YSD YN2</strain>
        <strain evidence="2">YSD_YN2</strain>
    </source>
</reference>